<dbReference type="EMBL" id="JABFCX010000002">
    <property type="protein sequence ID" value="NNU16162.1"/>
    <property type="molecule type" value="Genomic_DNA"/>
</dbReference>
<accession>A0A7Y3W5C6</accession>
<dbReference type="Proteomes" id="UP000536835">
    <property type="component" value="Unassembled WGS sequence"/>
</dbReference>
<reference evidence="2 3" key="1">
    <citation type="submission" date="2020-05" db="EMBL/GenBank/DDBJ databases">
        <title>Parvularcula mediterraneae sp. nov., isolated from polypropylene straw from shallow seawater of the seashore of Laganas in Zakynthos island, Greece.</title>
        <authorList>
            <person name="Szabo I."/>
            <person name="Al-Omari J."/>
            <person name="Rado J."/>
            <person name="Szerdahelyi G.S."/>
        </authorList>
    </citation>
    <scope>NUCLEOTIDE SEQUENCE [LARGE SCALE GENOMIC DNA]</scope>
    <source>
        <strain evidence="2 3">ZS-1/3</strain>
    </source>
</reference>
<dbReference type="AlphaFoldDB" id="A0A7Y3W5C6"/>
<evidence type="ECO:0000313" key="2">
    <source>
        <dbReference type="EMBL" id="NNU16162.1"/>
    </source>
</evidence>
<name>A0A7Y3W5C6_9PROT</name>
<keyword evidence="3" id="KW-1185">Reference proteome</keyword>
<dbReference type="RefSeq" id="WP_173198161.1">
    <property type="nucleotide sequence ID" value="NZ_JABFCX010000002.1"/>
</dbReference>
<keyword evidence="1" id="KW-1133">Transmembrane helix</keyword>
<sequence>MVDVMKRSSKLFWRALGYACLAIGAAGILLPLLPTTGPWILAVVFLIKGEDPMASKLLDHPRFGAPIRAWFERGEISRSGKIAASVGMALAVVSAAFLGMPPVAVGVMAVVLLGVALWLCRRPEPGQAARSASPRR</sequence>
<dbReference type="PANTHER" id="PTHR35813">
    <property type="entry name" value="INNER MEMBRANE PROTEIN YBAN"/>
    <property type="match status" value="1"/>
</dbReference>
<keyword evidence="1" id="KW-0472">Membrane</keyword>
<evidence type="ECO:0000313" key="3">
    <source>
        <dbReference type="Proteomes" id="UP000536835"/>
    </source>
</evidence>
<proteinExistence type="predicted"/>
<dbReference type="PANTHER" id="PTHR35813:SF1">
    <property type="entry name" value="INNER MEMBRANE PROTEIN YBAN"/>
    <property type="match status" value="1"/>
</dbReference>
<comment type="caution">
    <text evidence="2">The sequence shown here is derived from an EMBL/GenBank/DDBJ whole genome shotgun (WGS) entry which is preliminary data.</text>
</comment>
<keyword evidence="1" id="KW-0812">Transmembrane</keyword>
<dbReference type="GO" id="GO:0005886">
    <property type="term" value="C:plasma membrane"/>
    <property type="evidence" value="ECO:0007669"/>
    <property type="project" value="TreeGrafter"/>
</dbReference>
<feature type="transmembrane region" description="Helical" evidence="1">
    <location>
        <begin position="12"/>
        <end position="33"/>
    </location>
</feature>
<dbReference type="InterPro" id="IPR007401">
    <property type="entry name" value="DUF454"/>
</dbReference>
<protein>
    <submittedName>
        <fullName evidence="2">YbaN family protein</fullName>
    </submittedName>
</protein>
<organism evidence="2 3">
    <name type="scientific">Parvularcula mediterranea</name>
    <dbReference type="NCBI Taxonomy" id="2732508"/>
    <lineage>
        <taxon>Bacteria</taxon>
        <taxon>Pseudomonadati</taxon>
        <taxon>Pseudomonadota</taxon>
        <taxon>Alphaproteobacteria</taxon>
        <taxon>Parvularculales</taxon>
        <taxon>Parvularculaceae</taxon>
        <taxon>Parvularcula</taxon>
    </lineage>
</organism>
<dbReference type="Pfam" id="PF04304">
    <property type="entry name" value="DUF454"/>
    <property type="match status" value="1"/>
</dbReference>
<evidence type="ECO:0000256" key="1">
    <source>
        <dbReference type="SAM" id="Phobius"/>
    </source>
</evidence>
<feature type="transmembrane region" description="Helical" evidence="1">
    <location>
        <begin position="103"/>
        <end position="120"/>
    </location>
</feature>
<gene>
    <name evidence="2" type="ORF">HK107_07490</name>
</gene>